<dbReference type="SMR" id="K7LU97"/>
<dbReference type="PaxDb" id="3847-GLYMA12G13115.1"/>
<dbReference type="eggNOG" id="KOG4197">
    <property type="taxonomic scope" value="Eukaryota"/>
</dbReference>
<keyword evidence="7" id="KW-1185">Reference proteome</keyword>
<dbReference type="InterPro" id="IPR011990">
    <property type="entry name" value="TPR-like_helical_dom_sf"/>
</dbReference>
<dbReference type="Proteomes" id="UP000008827">
    <property type="component" value="Chromosome 12"/>
</dbReference>
<dbReference type="FunFam" id="1.25.40.10:FF:003684">
    <property type="entry name" value="Uncharacterized protein"/>
    <property type="match status" value="1"/>
</dbReference>
<evidence type="ECO:0000256" key="1">
    <source>
        <dbReference type="ARBA" id="ARBA00006643"/>
    </source>
</evidence>
<evidence type="ECO:0000313" key="7">
    <source>
        <dbReference type="Proteomes" id="UP000008827"/>
    </source>
</evidence>
<evidence type="ECO:0000256" key="3">
    <source>
        <dbReference type="PROSITE-ProRule" id="PRU00708"/>
    </source>
</evidence>
<dbReference type="GO" id="GO:0003723">
    <property type="term" value="F:RNA binding"/>
    <property type="evidence" value="ECO:0007669"/>
    <property type="project" value="InterPro"/>
</dbReference>
<dbReference type="Pfam" id="PF20431">
    <property type="entry name" value="E_motif"/>
    <property type="match status" value="1"/>
</dbReference>
<dbReference type="FunFam" id="1.25.40.10:FF:002960">
    <property type="entry name" value="Putative pentatricopeptide repeat family protein"/>
    <property type="match status" value="1"/>
</dbReference>
<dbReference type="InterPro" id="IPR032867">
    <property type="entry name" value="DYW_dom"/>
</dbReference>
<dbReference type="InterPro" id="IPR002885">
    <property type="entry name" value="PPR_rpt"/>
</dbReference>
<protein>
    <recommendedName>
        <fullName evidence="4">DYW domain-containing protein</fullName>
    </recommendedName>
</protein>
<dbReference type="AlphaFoldDB" id="K7LU97"/>
<feature type="domain" description="DYW" evidence="4">
    <location>
        <begin position="484"/>
        <end position="576"/>
    </location>
</feature>
<dbReference type="Pfam" id="PF01535">
    <property type="entry name" value="PPR"/>
    <property type="match status" value="2"/>
</dbReference>
<dbReference type="Pfam" id="PF14432">
    <property type="entry name" value="DYW_deaminase"/>
    <property type="match status" value="1"/>
</dbReference>
<dbReference type="PROSITE" id="PS51375">
    <property type="entry name" value="PPR"/>
    <property type="match status" value="3"/>
</dbReference>
<dbReference type="FunCoup" id="K7LU97">
    <property type="interactions" value="522"/>
</dbReference>
<dbReference type="InterPro" id="IPR046848">
    <property type="entry name" value="E_motif"/>
</dbReference>
<gene>
    <name evidence="5" type="ORF">GLYMA_12G115500</name>
</gene>
<feature type="repeat" description="PPR" evidence="3">
    <location>
        <begin position="317"/>
        <end position="351"/>
    </location>
</feature>
<feature type="repeat" description="PPR" evidence="3">
    <location>
        <begin position="216"/>
        <end position="250"/>
    </location>
</feature>
<dbReference type="EnsemblPlants" id="KRH25614">
    <property type="protein sequence ID" value="KRH25614"/>
    <property type="gene ID" value="GLYMA_12G115500"/>
</dbReference>
<dbReference type="HOGENOM" id="CLU_002706_37_8_1"/>
<keyword evidence="2" id="KW-0677">Repeat</keyword>
<dbReference type="EMBL" id="CM000845">
    <property type="protein sequence ID" value="KRH25614.1"/>
    <property type="molecule type" value="Genomic_DNA"/>
</dbReference>
<dbReference type="NCBIfam" id="TIGR00756">
    <property type="entry name" value="PPR"/>
    <property type="match status" value="2"/>
</dbReference>
<dbReference type="PANTHER" id="PTHR47926">
    <property type="entry name" value="PENTATRICOPEPTIDE REPEAT-CONTAINING PROTEIN"/>
    <property type="match status" value="1"/>
</dbReference>
<dbReference type="GO" id="GO:0008270">
    <property type="term" value="F:zinc ion binding"/>
    <property type="evidence" value="ECO:0007669"/>
    <property type="project" value="InterPro"/>
</dbReference>
<evidence type="ECO:0000313" key="5">
    <source>
        <dbReference type="EMBL" id="KRH25614.1"/>
    </source>
</evidence>
<reference evidence="5 6" key="1">
    <citation type="journal article" date="2010" name="Nature">
        <title>Genome sequence of the palaeopolyploid soybean.</title>
        <authorList>
            <person name="Schmutz J."/>
            <person name="Cannon S.B."/>
            <person name="Schlueter J."/>
            <person name="Ma J."/>
            <person name="Mitros T."/>
            <person name="Nelson W."/>
            <person name="Hyten D.L."/>
            <person name="Song Q."/>
            <person name="Thelen J.J."/>
            <person name="Cheng J."/>
            <person name="Xu D."/>
            <person name="Hellsten U."/>
            <person name="May G.D."/>
            <person name="Yu Y."/>
            <person name="Sakurai T."/>
            <person name="Umezawa T."/>
            <person name="Bhattacharyya M.K."/>
            <person name="Sandhu D."/>
            <person name="Valliyodan B."/>
            <person name="Lindquist E."/>
            <person name="Peto M."/>
            <person name="Grant D."/>
            <person name="Shu S."/>
            <person name="Goodstein D."/>
            <person name="Barry K."/>
            <person name="Futrell-Griggs M."/>
            <person name="Abernathy B."/>
            <person name="Du J."/>
            <person name="Tian Z."/>
            <person name="Zhu L."/>
            <person name="Gill N."/>
            <person name="Joshi T."/>
            <person name="Libault M."/>
            <person name="Sethuraman A."/>
            <person name="Zhang X.-C."/>
            <person name="Shinozaki K."/>
            <person name="Nguyen H.T."/>
            <person name="Wing R.A."/>
            <person name="Cregan P."/>
            <person name="Specht J."/>
            <person name="Grimwood J."/>
            <person name="Rokhsar D."/>
            <person name="Stacey G."/>
            <person name="Shoemaker R.C."/>
            <person name="Jackson S.A."/>
        </authorList>
    </citation>
    <scope>NUCLEOTIDE SEQUENCE</scope>
    <source>
        <strain evidence="6">cv. Williams 82</strain>
        <tissue evidence="5">Callus</tissue>
    </source>
</reference>
<dbReference type="Gramene" id="KRH25614">
    <property type="protein sequence ID" value="KRH25614"/>
    <property type="gene ID" value="GLYMA_12G115500"/>
</dbReference>
<dbReference type="InParanoid" id="K7LU97"/>
<reference evidence="5" key="3">
    <citation type="submission" date="2018-07" db="EMBL/GenBank/DDBJ databases">
        <title>WGS assembly of Glycine max.</title>
        <authorList>
            <person name="Schmutz J."/>
            <person name="Cannon S."/>
            <person name="Schlueter J."/>
            <person name="Ma J."/>
            <person name="Mitros T."/>
            <person name="Nelson W."/>
            <person name="Hyten D."/>
            <person name="Song Q."/>
            <person name="Thelen J."/>
            <person name="Cheng J."/>
            <person name="Xu D."/>
            <person name="Hellsten U."/>
            <person name="May G."/>
            <person name="Yu Y."/>
            <person name="Sakurai T."/>
            <person name="Umezawa T."/>
            <person name="Bhattacharyya M."/>
            <person name="Sandhu D."/>
            <person name="Valliyodan B."/>
            <person name="Lindquist E."/>
            <person name="Peto M."/>
            <person name="Grant D."/>
            <person name="Shu S."/>
            <person name="Goodstein D."/>
            <person name="Barry K."/>
            <person name="Futrell-Griggs M."/>
            <person name="Abernathy B."/>
            <person name="Du J."/>
            <person name="Tian Z."/>
            <person name="Zhu L."/>
            <person name="Gill N."/>
            <person name="Joshi T."/>
            <person name="Libault M."/>
            <person name="Sethuraman A."/>
            <person name="Zhang X."/>
            <person name="Shinozaki K."/>
            <person name="Nguyen H."/>
            <person name="Wing R."/>
            <person name="Cregan P."/>
            <person name="Specht J."/>
            <person name="Grimwood J."/>
            <person name="Rokhsar D."/>
            <person name="Stacey G."/>
            <person name="Shoemaker R."/>
            <person name="Jackson S."/>
        </authorList>
    </citation>
    <scope>NUCLEOTIDE SEQUENCE</scope>
    <source>
        <tissue evidence="5">Callus</tissue>
    </source>
</reference>
<name>K7LU97_SOYBN</name>
<dbReference type="GO" id="GO:0009451">
    <property type="term" value="P:RNA modification"/>
    <property type="evidence" value="ECO:0000318"/>
    <property type="project" value="GO_Central"/>
</dbReference>
<evidence type="ECO:0000313" key="6">
    <source>
        <dbReference type="EnsemblPlants" id="KRH25614"/>
    </source>
</evidence>
<evidence type="ECO:0000256" key="2">
    <source>
        <dbReference type="ARBA" id="ARBA00022737"/>
    </source>
</evidence>
<dbReference type="PANTHER" id="PTHR47926:SF502">
    <property type="entry name" value="SELENIUM BINDING PROTEIN"/>
    <property type="match status" value="1"/>
</dbReference>
<sequence length="576" mass="66156">MIQFKRHFDSFRTLWQSLSTIQSTFCDSDISAYVIDNKNLLRPSLNSKIGLHVLDLIDCGSFELDLTLYNTLLKRCTQLGKLKEGKLVHFHMFNSKFKDDLVIQNFVLFMYARCGNLKDTQHVFNEKLQKDMVTWTSMISGYAQNERAKDTLVLFPRILSEGTKLNYDFWPPFSAMSMISNHHSSLGRRYSATVLCRDNDFQALFYLVFDNSWCKNEVSWNALIGGYAKKGEGEEALALYLRMQMEAYKPIQFTYSGILSSYLSMGCLEQGKWLLAHLMKPGQKLVVYVGNTLLHMYAKLGKIRDVEKFFDKLVKVDVVSCNSMLTRYAQHGLGKEAMQQFEEMISFGIEPNDITVLFVLSSCSHARLLDEGKHYFGLMRKYSIEPKGALLGDSKMHKNTKMGAYAAQQVFELNPSCRGTHTLLVNMYASAGRWGDVAKVIKIMKDSGIENSVHVFVANDAAHPQKEKIHKMWEKLNQKIKEIGYVPDTSHVLLFVDQQEKELNFQYHTEKLALTLAFLNTPPRSTTRIMKNIRVSGDCHSSINYVALVVKREIIVRDTNRFHHFRDGFCSCGDYW</sequence>
<dbReference type="InterPro" id="IPR046960">
    <property type="entry name" value="PPR_At4g14850-like_plant"/>
</dbReference>
<evidence type="ECO:0000259" key="4">
    <source>
        <dbReference type="Pfam" id="PF14432"/>
    </source>
</evidence>
<feature type="repeat" description="PPR" evidence="3">
    <location>
        <begin position="131"/>
        <end position="165"/>
    </location>
</feature>
<dbReference type="Pfam" id="PF13041">
    <property type="entry name" value="PPR_2"/>
    <property type="match status" value="2"/>
</dbReference>
<reference evidence="6" key="2">
    <citation type="submission" date="2018-02" db="UniProtKB">
        <authorList>
            <consortium name="EnsemblPlants"/>
        </authorList>
    </citation>
    <scope>IDENTIFICATION</scope>
    <source>
        <strain evidence="6">Williams 82</strain>
    </source>
</reference>
<accession>K7LU97</accession>
<organism evidence="5">
    <name type="scientific">Glycine max</name>
    <name type="common">Soybean</name>
    <name type="synonym">Glycine hispida</name>
    <dbReference type="NCBI Taxonomy" id="3847"/>
    <lineage>
        <taxon>Eukaryota</taxon>
        <taxon>Viridiplantae</taxon>
        <taxon>Streptophyta</taxon>
        <taxon>Embryophyta</taxon>
        <taxon>Tracheophyta</taxon>
        <taxon>Spermatophyta</taxon>
        <taxon>Magnoliopsida</taxon>
        <taxon>eudicotyledons</taxon>
        <taxon>Gunneridae</taxon>
        <taxon>Pentapetalae</taxon>
        <taxon>rosids</taxon>
        <taxon>fabids</taxon>
        <taxon>Fabales</taxon>
        <taxon>Fabaceae</taxon>
        <taxon>Papilionoideae</taxon>
        <taxon>50 kb inversion clade</taxon>
        <taxon>NPAAA clade</taxon>
        <taxon>indigoferoid/millettioid clade</taxon>
        <taxon>Phaseoleae</taxon>
        <taxon>Glycine</taxon>
        <taxon>Glycine subgen. Soja</taxon>
    </lineage>
</organism>
<comment type="similarity">
    <text evidence="1">Belongs to the PPR family. PCMP-H subfamily.</text>
</comment>
<proteinExistence type="inferred from homology"/>
<dbReference type="Gene3D" id="1.25.40.10">
    <property type="entry name" value="Tetratricopeptide repeat domain"/>
    <property type="match status" value="3"/>
</dbReference>